<dbReference type="PANTHER" id="PTHR34154:SF3">
    <property type="entry name" value="ALKALI-SENSITIVE LINKAGE PROTEIN 1"/>
    <property type="match status" value="1"/>
</dbReference>
<feature type="signal peptide" evidence="1">
    <location>
        <begin position="1"/>
        <end position="23"/>
    </location>
</feature>
<name>A8PRI9_MALGO</name>
<dbReference type="PANTHER" id="PTHR34154">
    <property type="entry name" value="ALKALI-SENSITIVE LINKAGE PROTEIN 1"/>
    <property type="match status" value="1"/>
</dbReference>
<dbReference type="KEGG" id="mgl:MGL_0063"/>
<evidence type="ECO:0000259" key="2">
    <source>
        <dbReference type="Pfam" id="PF11790"/>
    </source>
</evidence>
<organism evidence="3 4">
    <name type="scientific">Malassezia globosa (strain ATCC MYA-4612 / CBS 7966)</name>
    <name type="common">Dandruff-associated fungus</name>
    <dbReference type="NCBI Taxonomy" id="425265"/>
    <lineage>
        <taxon>Eukaryota</taxon>
        <taxon>Fungi</taxon>
        <taxon>Dikarya</taxon>
        <taxon>Basidiomycota</taxon>
        <taxon>Ustilaginomycotina</taxon>
        <taxon>Malasseziomycetes</taxon>
        <taxon>Malasseziales</taxon>
        <taxon>Malasseziaceae</taxon>
        <taxon>Malassezia</taxon>
    </lineage>
</organism>
<dbReference type="OrthoDB" id="5959761at2759"/>
<keyword evidence="1" id="KW-0732">Signal</keyword>
<evidence type="ECO:0000256" key="1">
    <source>
        <dbReference type="SAM" id="SignalP"/>
    </source>
</evidence>
<dbReference type="GO" id="GO:0009277">
    <property type="term" value="C:fungal-type cell wall"/>
    <property type="evidence" value="ECO:0007669"/>
    <property type="project" value="TreeGrafter"/>
</dbReference>
<dbReference type="InterPro" id="IPR024655">
    <property type="entry name" value="Asl1_glyco_hydro_catalytic"/>
</dbReference>
<dbReference type="GeneID" id="5856594"/>
<dbReference type="OMA" id="FWITEMA"/>
<dbReference type="InterPro" id="IPR053183">
    <property type="entry name" value="ASL1"/>
</dbReference>
<dbReference type="AlphaFoldDB" id="A8PRI9"/>
<dbReference type="Gene3D" id="3.20.20.80">
    <property type="entry name" value="Glycosidases"/>
    <property type="match status" value="1"/>
</dbReference>
<protein>
    <recommendedName>
        <fullName evidence="2">Asl1-like glycosyl hydrolase catalytic domain-containing protein</fullName>
    </recommendedName>
</protein>
<dbReference type="Pfam" id="PF11790">
    <property type="entry name" value="Glyco_hydro_cc"/>
    <property type="match status" value="1"/>
</dbReference>
<dbReference type="EMBL" id="AAYY01000001">
    <property type="protein sequence ID" value="EDP45074.1"/>
    <property type="molecule type" value="Genomic_DNA"/>
</dbReference>
<dbReference type="Proteomes" id="UP000008837">
    <property type="component" value="Unassembled WGS sequence"/>
</dbReference>
<sequence>MKLSVATLAAAATALLAATPVVADFHYGFPWGTFNAWAKTIDKKNVTWYHHWQDGYVKELKGLEYVPTFWGPTKMHEWHQRKKEIHDMHIEHILSFNEPDIKGQANIDPDTAVSLFMQELQPYALKGIKVSAPQMVWDMDWISKFMDKCHAAGCKISFMALHWYGGPDEIDSFKNWVKRIHDKFNLPIWMTEYGLTNKSNPSQKDVDRFMRETIEWMKSQPYVERAAWNGCFDVLNPPDSFLSPMNAYFADNGAATRLTASTWLAGLGNIFASNPSLKVVDNTPNTKGHKSQHKRLLM</sequence>
<dbReference type="STRING" id="425265.A8PRI9"/>
<dbReference type="VEuPathDB" id="FungiDB:MGL_0063"/>
<gene>
    <name evidence="3" type="ORF">MGL_0063</name>
</gene>
<evidence type="ECO:0000313" key="4">
    <source>
        <dbReference type="Proteomes" id="UP000008837"/>
    </source>
</evidence>
<feature type="chain" id="PRO_5002725337" description="Asl1-like glycosyl hydrolase catalytic domain-containing protein" evidence="1">
    <location>
        <begin position="24"/>
        <end position="298"/>
    </location>
</feature>
<proteinExistence type="predicted"/>
<dbReference type="InterPro" id="IPR017853">
    <property type="entry name" value="GH"/>
</dbReference>
<keyword evidence="4" id="KW-1185">Reference proteome</keyword>
<reference evidence="3 4" key="1">
    <citation type="journal article" date="2007" name="Proc. Natl. Acad. Sci. U.S.A.">
        <title>Dandruff-associated Malassezia genomes reveal convergent and divergent virulence traits shared with plant and human fungal pathogens.</title>
        <authorList>
            <person name="Xu J."/>
            <person name="Saunders C.W."/>
            <person name="Hu P."/>
            <person name="Grant R.A."/>
            <person name="Boekhout T."/>
            <person name="Kuramae E.E."/>
            <person name="Kronstad J.W."/>
            <person name="Deangelis Y.M."/>
            <person name="Reeder N.L."/>
            <person name="Johnstone K.R."/>
            <person name="Leland M."/>
            <person name="Fieno A.M."/>
            <person name="Begley W.M."/>
            <person name="Sun Y."/>
            <person name="Lacey M.P."/>
            <person name="Chaudhary T."/>
            <person name="Keough T."/>
            <person name="Chu L."/>
            <person name="Sears R."/>
            <person name="Yuan B."/>
            <person name="Dawson T.L.Jr."/>
        </authorList>
    </citation>
    <scope>NUCLEOTIDE SEQUENCE [LARGE SCALE GENOMIC DNA]</scope>
    <source>
        <strain evidence="4">ATCC MYA-4612 / CBS 7966</strain>
    </source>
</reference>
<dbReference type="RefSeq" id="XP_001732288.1">
    <property type="nucleotide sequence ID" value="XM_001732236.1"/>
</dbReference>
<evidence type="ECO:0000313" key="3">
    <source>
        <dbReference type="EMBL" id="EDP45074.1"/>
    </source>
</evidence>
<feature type="domain" description="Asl1-like glycosyl hydrolase catalytic" evidence="2">
    <location>
        <begin position="39"/>
        <end position="258"/>
    </location>
</feature>
<accession>A8PRI9</accession>
<comment type="caution">
    <text evidence="3">The sequence shown here is derived from an EMBL/GenBank/DDBJ whole genome shotgun (WGS) entry which is preliminary data.</text>
</comment>
<dbReference type="GO" id="GO:0071966">
    <property type="term" value="P:fungal-type cell wall polysaccharide metabolic process"/>
    <property type="evidence" value="ECO:0007669"/>
    <property type="project" value="TreeGrafter"/>
</dbReference>
<dbReference type="InParanoid" id="A8PRI9"/>
<dbReference type="SUPFAM" id="SSF51445">
    <property type="entry name" value="(Trans)glycosidases"/>
    <property type="match status" value="1"/>
</dbReference>